<comment type="caution">
    <text evidence="2">The sequence shown here is derived from an EMBL/GenBank/DDBJ whole genome shotgun (WGS) entry which is preliminary data.</text>
</comment>
<dbReference type="InterPro" id="IPR019089">
    <property type="entry name" value="Cas_GSU0054"/>
</dbReference>
<proteinExistence type="predicted"/>
<gene>
    <name evidence="2" type="ORF">RHOFW104T7_16070</name>
</gene>
<reference evidence="2 3" key="1">
    <citation type="journal article" date="2016" name="MBio">
        <title>Lateral Gene Transfer in a Heavy Metal-Contaminated-Groundwater Microbial Community.</title>
        <authorList>
            <person name="Hemme C.L."/>
            <person name="Green S.J."/>
            <person name="Rishishwar L."/>
            <person name="Prakash O."/>
            <person name="Pettenato A."/>
            <person name="Chakraborty R."/>
            <person name="Deutschbauer A.M."/>
            <person name="Van Nostrand J.D."/>
            <person name="Wu L."/>
            <person name="He Z."/>
            <person name="Jordan I.K."/>
            <person name="Hazen T.C."/>
            <person name="Arkin A.P."/>
            <person name="Kostka J.E."/>
            <person name="Zhou J."/>
        </authorList>
    </citation>
    <scope>NUCLEOTIDE SEQUENCE [LARGE SCALE GENOMIC DNA]</scope>
    <source>
        <strain evidence="2 3">FW104-T7</strain>
    </source>
</reference>
<accession>A0A154QFK0</accession>
<evidence type="ECO:0000256" key="1">
    <source>
        <dbReference type="SAM" id="MobiDB-lite"/>
    </source>
</evidence>
<organism evidence="2 3">
    <name type="scientific">Rhodanobacter thiooxydans</name>
    <dbReference type="NCBI Taxonomy" id="416169"/>
    <lineage>
        <taxon>Bacteria</taxon>
        <taxon>Pseudomonadati</taxon>
        <taxon>Pseudomonadota</taxon>
        <taxon>Gammaproteobacteria</taxon>
        <taxon>Lysobacterales</taxon>
        <taxon>Rhodanobacteraceae</taxon>
        <taxon>Rhodanobacter</taxon>
    </lineage>
</organism>
<dbReference type="RefSeq" id="WP_008437475.1">
    <property type="nucleotide sequence ID" value="NZ_LVJS01000051.1"/>
</dbReference>
<dbReference type="eggNOG" id="ENOG502ZAU8">
    <property type="taxonomic scope" value="Bacteria"/>
</dbReference>
<feature type="region of interest" description="Disordered" evidence="1">
    <location>
        <begin position="113"/>
        <end position="135"/>
    </location>
</feature>
<feature type="compositionally biased region" description="Basic and acidic residues" evidence="1">
    <location>
        <begin position="123"/>
        <end position="135"/>
    </location>
</feature>
<protein>
    <submittedName>
        <fullName evidence="2">Type I-U CRISPR-associated protein Cas5/Cas6</fullName>
    </submittedName>
</protein>
<evidence type="ECO:0000313" key="3">
    <source>
        <dbReference type="Proteomes" id="UP000076131"/>
    </source>
</evidence>
<dbReference type="STRING" id="416169.RHOFW104T7_16070"/>
<keyword evidence="3" id="KW-1185">Reference proteome</keyword>
<dbReference type="AlphaFoldDB" id="A0A154QFK0"/>
<dbReference type="NCBIfam" id="TIGR02165">
    <property type="entry name" value="cas5_6_GSU0054"/>
    <property type="match status" value="1"/>
</dbReference>
<evidence type="ECO:0000313" key="2">
    <source>
        <dbReference type="EMBL" id="KZC23059.1"/>
    </source>
</evidence>
<dbReference type="EMBL" id="LVJS01000051">
    <property type="protein sequence ID" value="KZC23059.1"/>
    <property type="molecule type" value="Genomic_DNA"/>
</dbReference>
<name>A0A154QFK0_9GAMM</name>
<sequence>MKIVLRQEFPLGRFHATPWRVNPYDDPHGEWPPSPWRLVRAVTARWYQWAREAVEEPDVAQLETLQTALCKSTYAFHLPPGSRKGTPLRQYHPTEFAMDPPNWRDVGVFARTPKVPKKGKKGQQGEKELSEDEKKIEKQVKEQKIKKLSLEIADGGRWTIEVKALKQAARDDANIKRLEQILGKPAEDWQRIADAGRRSYGTSLVQDNYWCVPPGEPVWWFIEGCEWTDDLRELLGLCLERMTYFGRAETLTRIRVANESTSVPQANCTLADKRGAGAAPVLSPLATATREDIERTTDNPEAVRRTVPMGARWLYTVRPSRPAARERRRVTAHRQGCFLLQFAIGWNVQPDQRAIVRLTSRFRGATIRELLRLKSGDNEMTWSRASRELREAVTAMTGKTVDGNPLVGPRRHAEFFAWCEDRKPTRLLVWRGARSFDADEQDAILRAAMRDVSLASTVDGLDEWKVRLIALDQDVAVPPGFDSHPSTTWESVTPFVPARYHLRGGKEREGESVVNQIRRELLQRGIEQDVEVDFFGPPQWVSVHVPRRQVKKRVLVGDRRGQMLQLRFSSPVHGPIRLGHSSTFGLGLFRPIRE</sequence>
<dbReference type="Proteomes" id="UP000076131">
    <property type="component" value="Unassembled WGS sequence"/>
</dbReference>